<reference evidence="2 3" key="1">
    <citation type="submission" date="2019-12" db="EMBL/GenBank/DDBJ databases">
        <title>Genomic-based taxomic classification of the family Erythrobacteraceae.</title>
        <authorList>
            <person name="Xu L."/>
        </authorList>
    </citation>
    <scope>NUCLEOTIDE SEQUENCE [LARGE SCALE GENOMIC DNA]</scope>
    <source>
        <strain evidence="2 3">LMG 29518</strain>
    </source>
</reference>
<evidence type="ECO:0000313" key="2">
    <source>
        <dbReference type="EMBL" id="MXO65498.1"/>
    </source>
</evidence>
<evidence type="ECO:0000313" key="3">
    <source>
        <dbReference type="Proteomes" id="UP000438476"/>
    </source>
</evidence>
<feature type="region of interest" description="Disordered" evidence="1">
    <location>
        <begin position="55"/>
        <end position="78"/>
    </location>
</feature>
<dbReference type="Proteomes" id="UP000438476">
    <property type="component" value="Unassembled WGS sequence"/>
</dbReference>
<proteinExistence type="predicted"/>
<dbReference type="Pfam" id="PF09550">
    <property type="entry name" value="Phage_TAC_6"/>
    <property type="match status" value="1"/>
</dbReference>
<gene>
    <name evidence="2" type="ORF">GRI91_07005</name>
</gene>
<dbReference type="AlphaFoldDB" id="A0A6I4T415"/>
<sequence>MNADSEAAGSASPAPPRFFGDAALRLAGAVPRLLGWHPRDFWDSTPAELAACLTPAEPTETPLSRTELDDLLKGMDDG</sequence>
<protein>
    <submittedName>
        <fullName evidence="2">Phage tail assembly chaperone</fullName>
    </submittedName>
</protein>
<dbReference type="RefSeq" id="WP_160735887.1">
    <property type="nucleotide sequence ID" value="NZ_WTYT01000002.1"/>
</dbReference>
<name>A0A6I4T415_9SPHN</name>
<accession>A0A6I4T415</accession>
<comment type="caution">
    <text evidence="2">The sequence shown here is derived from an EMBL/GenBank/DDBJ whole genome shotgun (WGS) entry which is preliminary data.</text>
</comment>
<dbReference type="InterPro" id="IPR019056">
    <property type="entry name" value="Phage_TAC_6"/>
</dbReference>
<organism evidence="2 3">
    <name type="scientific">Altericroceibacterium endophyticum</name>
    <dbReference type="NCBI Taxonomy" id="1808508"/>
    <lineage>
        <taxon>Bacteria</taxon>
        <taxon>Pseudomonadati</taxon>
        <taxon>Pseudomonadota</taxon>
        <taxon>Alphaproteobacteria</taxon>
        <taxon>Sphingomonadales</taxon>
        <taxon>Erythrobacteraceae</taxon>
        <taxon>Altericroceibacterium</taxon>
    </lineage>
</organism>
<feature type="compositionally biased region" description="Basic and acidic residues" evidence="1">
    <location>
        <begin position="66"/>
        <end position="78"/>
    </location>
</feature>
<dbReference type="EMBL" id="WTYT01000002">
    <property type="protein sequence ID" value="MXO65498.1"/>
    <property type="molecule type" value="Genomic_DNA"/>
</dbReference>
<evidence type="ECO:0000256" key="1">
    <source>
        <dbReference type="SAM" id="MobiDB-lite"/>
    </source>
</evidence>
<dbReference type="OrthoDB" id="7582980at2"/>
<keyword evidence="3" id="KW-1185">Reference proteome</keyword>